<evidence type="ECO:0000313" key="2">
    <source>
        <dbReference type="Proteomes" id="UP000244064"/>
    </source>
</evidence>
<comment type="caution">
    <text evidence="1">The sequence shown here is derived from an EMBL/GenBank/DDBJ whole genome shotgun (WGS) entry which is preliminary data.</text>
</comment>
<name>A0A2T5PAT7_9PSED</name>
<reference evidence="1 2" key="1">
    <citation type="submission" date="2018-04" db="EMBL/GenBank/DDBJ databases">
        <title>Pseudomonas sp. nov., isolated from mangrove soil.</title>
        <authorList>
            <person name="Chen C."/>
        </authorList>
    </citation>
    <scope>NUCLEOTIDE SEQUENCE [LARGE SCALE GENOMIC DNA]</scope>
    <source>
        <strain evidence="1 2">TC-11</strain>
    </source>
</reference>
<dbReference type="RefSeq" id="WP_108106747.1">
    <property type="nucleotide sequence ID" value="NZ_QASN01000014.1"/>
</dbReference>
<dbReference type="EMBL" id="QASN01000014">
    <property type="protein sequence ID" value="PTU74846.1"/>
    <property type="molecule type" value="Genomic_DNA"/>
</dbReference>
<dbReference type="Proteomes" id="UP000244064">
    <property type="component" value="Unassembled WGS sequence"/>
</dbReference>
<sequence>MVANHVLPVIAAPRDARERAEGSLDIRQDLLDLDGGPIERLVNDGTLAPLGSGNNKQIFRVVGKPWVVAVATAGSHGSKWRAVTSEIEQLLTLNGAGVKVPSLGPVTSAEQALVDVQMQGEPAKAFIEQFIDANHALGRQESHNYPNLVADEIERVIGGRKNFSADRWANANADLTALERYFEVHKDIPDFQVVIELGSGHIYTIDPGDPTIVGNLSSHKTWLQHWRKRLNVLRPTRL</sequence>
<evidence type="ECO:0000313" key="1">
    <source>
        <dbReference type="EMBL" id="PTU74846.1"/>
    </source>
</evidence>
<proteinExistence type="predicted"/>
<keyword evidence="2" id="KW-1185">Reference proteome</keyword>
<protein>
    <submittedName>
        <fullName evidence="1">Uncharacterized protein</fullName>
    </submittedName>
</protein>
<dbReference type="AlphaFoldDB" id="A0A2T5PAT7"/>
<gene>
    <name evidence="1" type="ORF">DBO85_08055</name>
</gene>
<accession>A0A2T5PAT7</accession>
<organism evidence="1 2">
    <name type="scientific">Pseudomonas mangrovi</name>
    <dbReference type="NCBI Taxonomy" id="2161748"/>
    <lineage>
        <taxon>Bacteria</taxon>
        <taxon>Pseudomonadati</taxon>
        <taxon>Pseudomonadota</taxon>
        <taxon>Gammaproteobacteria</taxon>
        <taxon>Pseudomonadales</taxon>
        <taxon>Pseudomonadaceae</taxon>
        <taxon>Pseudomonas</taxon>
    </lineage>
</organism>